<reference evidence="1 2" key="1">
    <citation type="submission" date="2020-04" db="EMBL/GenBank/DDBJ databases">
        <authorList>
            <person name="Hitch T.C.A."/>
            <person name="Wylensek D."/>
            <person name="Clavel T."/>
        </authorList>
    </citation>
    <scope>NUCLEOTIDE SEQUENCE [LARGE SCALE GENOMIC DNA]</scope>
    <source>
        <strain evidence="1 2">COR2-253-APC-1A</strain>
    </source>
</reference>
<proteinExistence type="predicted"/>
<gene>
    <name evidence="1" type="ORF">HF882_10995</name>
</gene>
<evidence type="ECO:0000313" key="1">
    <source>
        <dbReference type="EMBL" id="NMD87110.1"/>
    </source>
</evidence>
<name>A0A848B028_9BACT</name>
<accession>A0A848B028</accession>
<protein>
    <submittedName>
        <fullName evidence="1">Uncharacterized protein</fullName>
    </submittedName>
</protein>
<dbReference type="EMBL" id="JABAEW010000019">
    <property type="protein sequence ID" value="NMD87110.1"/>
    <property type="molecule type" value="Genomic_DNA"/>
</dbReference>
<organism evidence="1 2">
    <name type="scientific">Victivallis vadensis</name>
    <dbReference type="NCBI Taxonomy" id="172901"/>
    <lineage>
        <taxon>Bacteria</taxon>
        <taxon>Pseudomonadati</taxon>
        <taxon>Lentisphaerota</taxon>
        <taxon>Lentisphaeria</taxon>
        <taxon>Victivallales</taxon>
        <taxon>Victivallaceae</taxon>
        <taxon>Victivallis</taxon>
    </lineage>
</organism>
<dbReference type="AlphaFoldDB" id="A0A848B028"/>
<dbReference type="RefSeq" id="WP_168962639.1">
    <property type="nucleotide sequence ID" value="NZ_CAUFPP010000266.1"/>
</dbReference>
<dbReference type="Proteomes" id="UP000576225">
    <property type="component" value="Unassembled WGS sequence"/>
</dbReference>
<comment type="caution">
    <text evidence="1">The sequence shown here is derived from an EMBL/GenBank/DDBJ whole genome shotgun (WGS) entry which is preliminary data.</text>
</comment>
<evidence type="ECO:0000313" key="2">
    <source>
        <dbReference type="Proteomes" id="UP000576225"/>
    </source>
</evidence>
<sequence>MGGDSVQPAVFIPYDVESAGHLRALGVERIAAYAVELMHAKLAGEEIPPESALV</sequence>